<keyword evidence="5" id="KW-1185">Reference proteome</keyword>
<dbReference type="PANTHER" id="PTHR24036:SF13">
    <property type="entry name" value="PROTEIN SKELETOR, ISOFORMS D_E"/>
    <property type="match status" value="1"/>
</dbReference>
<dbReference type="Pfam" id="PF03351">
    <property type="entry name" value="DOMON"/>
    <property type="match status" value="1"/>
</dbReference>
<proteinExistence type="predicted"/>
<evidence type="ECO:0000256" key="2">
    <source>
        <dbReference type="SAM" id="MobiDB-lite"/>
    </source>
</evidence>
<name>A0A9Q0MWP1_9DIPT</name>
<dbReference type="Proteomes" id="UP001151699">
    <property type="component" value="Chromosome X"/>
</dbReference>
<dbReference type="EMBL" id="WJQU01000003">
    <property type="protein sequence ID" value="KAJ6639396.1"/>
    <property type="molecule type" value="Genomic_DNA"/>
</dbReference>
<protein>
    <submittedName>
        <fullName evidence="4">Protein Skeletor, isoforms D/E</fullName>
    </submittedName>
</protein>
<comment type="caution">
    <text evidence="4">The sequence shown here is derived from an EMBL/GenBank/DDBJ whole genome shotgun (WGS) entry which is preliminary data.</text>
</comment>
<accession>A0A9Q0MWP1</accession>
<feature type="region of interest" description="Disordered" evidence="2">
    <location>
        <begin position="750"/>
        <end position="776"/>
    </location>
</feature>
<feature type="compositionally biased region" description="Low complexity" evidence="2">
    <location>
        <begin position="531"/>
        <end position="541"/>
    </location>
</feature>
<evidence type="ECO:0000313" key="4">
    <source>
        <dbReference type="EMBL" id="KAJ6639396.1"/>
    </source>
</evidence>
<dbReference type="InterPro" id="IPR057443">
    <property type="entry name" value="At5g54830-like"/>
</dbReference>
<dbReference type="PROSITE" id="PS50836">
    <property type="entry name" value="DOMON"/>
    <property type="match status" value="1"/>
</dbReference>
<feature type="region of interest" description="Disordered" evidence="2">
    <location>
        <begin position="973"/>
        <end position="994"/>
    </location>
</feature>
<dbReference type="Pfam" id="PF25489">
    <property type="entry name" value="At5g54830"/>
    <property type="match status" value="1"/>
</dbReference>
<dbReference type="PANTHER" id="PTHR24036">
    <property type="entry name" value="SKELETOR-RELATED"/>
    <property type="match status" value="1"/>
</dbReference>
<dbReference type="OrthoDB" id="2448405at2759"/>
<keyword evidence="1" id="KW-0677">Repeat</keyword>
<feature type="domain" description="DOMON" evidence="3">
    <location>
        <begin position="1"/>
        <end position="106"/>
    </location>
</feature>
<reference evidence="4" key="1">
    <citation type="submission" date="2022-07" db="EMBL/GenBank/DDBJ databases">
        <authorList>
            <person name="Trinca V."/>
            <person name="Uliana J.V.C."/>
            <person name="Torres T.T."/>
            <person name="Ward R.J."/>
            <person name="Monesi N."/>
        </authorList>
    </citation>
    <scope>NUCLEOTIDE SEQUENCE</scope>
    <source>
        <strain evidence="4">HSMRA1968</strain>
        <tissue evidence="4">Whole embryos</tissue>
    </source>
</reference>
<feature type="compositionally biased region" description="Basic and acidic residues" evidence="2">
    <location>
        <begin position="763"/>
        <end position="776"/>
    </location>
</feature>
<gene>
    <name evidence="4" type="primary">Skeletor_1</name>
    <name evidence="4" type="ORF">Bhyg_12140</name>
</gene>
<evidence type="ECO:0000259" key="3">
    <source>
        <dbReference type="PROSITE" id="PS50836"/>
    </source>
</evidence>
<organism evidence="4 5">
    <name type="scientific">Pseudolycoriella hygida</name>
    <dbReference type="NCBI Taxonomy" id="35572"/>
    <lineage>
        <taxon>Eukaryota</taxon>
        <taxon>Metazoa</taxon>
        <taxon>Ecdysozoa</taxon>
        <taxon>Arthropoda</taxon>
        <taxon>Hexapoda</taxon>
        <taxon>Insecta</taxon>
        <taxon>Pterygota</taxon>
        <taxon>Neoptera</taxon>
        <taxon>Endopterygota</taxon>
        <taxon>Diptera</taxon>
        <taxon>Nematocera</taxon>
        <taxon>Sciaroidea</taxon>
        <taxon>Sciaridae</taxon>
        <taxon>Pseudolycoriella</taxon>
    </lineage>
</organism>
<dbReference type="CDD" id="cd09631">
    <property type="entry name" value="DOMON_DOH"/>
    <property type="match status" value="1"/>
</dbReference>
<dbReference type="InterPro" id="IPR045266">
    <property type="entry name" value="DOH_DOMON"/>
</dbReference>
<evidence type="ECO:0000313" key="5">
    <source>
        <dbReference type="Proteomes" id="UP001151699"/>
    </source>
</evidence>
<dbReference type="InterPro" id="IPR005018">
    <property type="entry name" value="DOMON_domain"/>
</dbReference>
<feature type="compositionally biased region" description="Basic and acidic residues" evidence="2">
    <location>
        <begin position="158"/>
        <end position="168"/>
    </location>
</feature>
<dbReference type="InterPro" id="IPR052126">
    <property type="entry name" value="Spindle_Org/Thrombomodulin"/>
</dbReference>
<dbReference type="SMART" id="SM00664">
    <property type="entry name" value="DoH"/>
    <property type="match status" value="1"/>
</dbReference>
<feature type="region of interest" description="Disordered" evidence="2">
    <location>
        <begin position="514"/>
        <end position="541"/>
    </location>
</feature>
<feature type="region of interest" description="Disordered" evidence="2">
    <location>
        <begin position="148"/>
        <end position="213"/>
    </location>
</feature>
<sequence>MSFGVSPDKEHTVMVGSDVAVTWVDKNTGKGYAIDYHLKDKSQCSGTRGSCPDTRLGNNTNSIRPLNAAMVNGYSIVTFQRPLKASDEFDLPILINASQAIVWGIGPLNQRNEVSFHTKYTKGDRFIDFGRQPIWNCPVPDGEMKVAGDDVSGPVVNDRIRESHDGNRRQLQKLEINRRGSQSRPATINEGDTDLPKRPVPTPKPAPKNDAWEIPPIQCYEPEDGVFYAQMGPTGGKHGYPAITGHVGWGISWYINGLLIPEINVVRGKTYTFVVEGGNDPDTPAKYHPFYITDDPVGGFEYKTEEEKVVRRDCNFGYVSLHIEFLLQNVRIFAGIHRSRSGAVVPTGIGRLCHWTSDLDGPSADDYSSFGAYQRSLTLKCDEGEPGIISWQPDANTPDTVYYQCFTHRHLGWKINVLDSCDSVQASEIDEVFVEPETDEDGLLLEASQRYETKIRPNEIFLLQHEKDLIKNHNMNEQPPKIQFDLSKNSEINKIIAEGIKAAEALEESIAKPKANQSITEHDNKNTQVIPSSNPVQSNSQPSVYSKEIQINNDGVTNSKLALSAYLRPPSVPSGPLFRPVQLPPRRPAVIVERRRPGNSPYRPFVVPQPSMIINHYKKPISPLIRPFVSQSKPIKTIAPFLVLGQSNEQYPLRKKFDQKTNRLPQSVEANIPAKPLYRDNLHTKAVPDQYQSKSSQKPFRDIPIKLTTKNVFKAPYKEEIVNRPYVHQNNGFQPGSVIVEGGFRPIINKRVDDDETEDLSDDDNRNRRRDDNVSDIEDHFEGDALFVNQDVESKQFEPMFIPSPLDSINTSNGKLLVNEKLMENMDVEDGEDKVMMAGERIDAYYLPPDNRKIPGRIYPAGSVVTYDGKAVLDYSLVNPLPPPLPSKNNFLFSSGHLSKTEQLIRNTPQFGPFQGEFPPLAPEFIPPEIMPNFRPTVQNPLPVTEYANPITTNTNPISTKLTLLKPAALVADHDQSDDSSVNTDDETNSDKTS</sequence>
<evidence type="ECO:0000256" key="1">
    <source>
        <dbReference type="ARBA" id="ARBA00022737"/>
    </source>
</evidence>
<dbReference type="AlphaFoldDB" id="A0A9Q0MWP1"/>